<keyword evidence="2" id="KW-1185">Reference proteome</keyword>
<evidence type="ECO:0000313" key="2">
    <source>
        <dbReference type="Proteomes" id="UP001239111"/>
    </source>
</evidence>
<proteinExistence type="predicted"/>
<reference evidence="1" key="1">
    <citation type="submission" date="2023-04" db="EMBL/GenBank/DDBJ databases">
        <title>A chromosome-level genome assembly of the parasitoid wasp Eretmocerus hayati.</title>
        <authorList>
            <person name="Zhong Y."/>
            <person name="Liu S."/>
            <person name="Liu Y."/>
        </authorList>
    </citation>
    <scope>NUCLEOTIDE SEQUENCE</scope>
    <source>
        <strain evidence="1">ZJU_SS_LIU_2023</strain>
    </source>
</reference>
<evidence type="ECO:0000313" key="1">
    <source>
        <dbReference type="EMBL" id="KAJ8665806.1"/>
    </source>
</evidence>
<protein>
    <submittedName>
        <fullName evidence="1">Uncharacterized protein</fullName>
    </submittedName>
</protein>
<dbReference type="Proteomes" id="UP001239111">
    <property type="component" value="Chromosome 4"/>
</dbReference>
<comment type="caution">
    <text evidence="1">The sequence shown here is derived from an EMBL/GenBank/DDBJ whole genome shotgun (WGS) entry which is preliminary data.</text>
</comment>
<accession>A0ACC2N4K5</accession>
<organism evidence="1 2">
    <name type="scientific">Eretmocerus hayati</name>
    <dbReference type="NCBI Taxonomy" id="131215"/>
    <lineage>
        <taxon>Eukaryota</taxon>
        <taxon>Metazoa</taxon>
        <taxon>Ecdysozoa</taxon>
        <taxon>Arthropoda</taxon>
        <taxon>Hexapoda</taxon>
        <taxon>Insecta</taxon>
        <taxon>Pterygota</taxon>
        <taxon>Neoptera</taxon>
        <taxon>Endopterygota</taxon>
        <taxon>Hymenoptera</taxon>
        <taxon>Apocrita</taxon>
        <taxon>Proctotrupomorpha</taxon>
        <taxon>Chalcidoidea</taxon>
        <taxon>Aphelinidae</taxon>
        <taxon>Aphelininae</taxon>
        <taxon>Eretmocerus</taxon>
    </lineage>
</organism>
<name>A0ACC2N4K5_9HYME</name>
<dbReference type="EMBL" id="CM056744">
    <property type="protein sequence ID" value="KAJ8665806.1"/>
    <property type="molecule type" value="Genomic_DNA"/>
</dbReference>
<sequence>MSAALSDDVASPSVALTFPTGHPSFATSADAASSGNISPVARAVLIFTIAVTLGGAVRSPTATRCSARLFTGSMMRSPEKPRNPEAASELGLRMGTKYYIDPASERSSGSE</sequence>
<gene>
    <name evidence="1" type="ORF">QAD02_007468</name>
</gene>